<dbReference type="GeneID" id="113040574"/>
<reference evidence="12" key="1">
    <citation type="submission" date="2025-08" db="UniProtKB">
        <authorList>
            <consortium name="RefSeq"/>
        </authorList>
    </citation>
    <scope>IDENTIFICATION</scope>
    <source>
        <strain evidence="12">Wakin</strain>
        <tissue evidence="12">Muscle</tissue>
    </source>
</reference>
<keyword evidence="9" id="KW-0472">Membrane</keyword>
<evidence type="ECO:0000256" key="8">
    <source>
        <dbReference type="RuleBase" id="RU000651"/>
    </source>
</evidence>
<dbReference type="Proteomes" id="UP000515129">
    <property type="component" value="Chromosome 22"/>
</dbReference>
<dbReference type="SUPFAM" id="SSF54076">
    <property type="entry name" value="RNase A-like"/>
    <property type="match status" value="1"/>
</dbReference>
<evidence type="ECO:0000256" key="3">
    <source>
        <dbReference type="ARBA" id="ARBA00022525"/>
    </source>
</evidence>
<comment type="similarity">
    <text evidence="2 8">Belongs to the pancreatic ribonuclease family.</text>
</comment>
<evidence type="ECO:0000256" key="6">
    <source>
        <dbReference type="ARBA" id="ARBA00022801"/>
    </source>
</evidence>
<dbReference type="PROSITE" id="PS00127">
    <property type="entry name" value="RNASE_PANCREATIC"/>
    <property type="match status" value="1"/>
</dbReference>
<evidence type="ECO:0000256" key="4">
    <source>
        <dbReference type="ARBA" id="ARBA00022722"/>
    </source>
</evidence>
<evidence type="ECO:0000256" key="7">
    <source>
        <dbReference type="ARBA" id="ARBA00023157"/>
    </source>
</evidence>
<keyword evidence="4 8" id="KW-0540">Nuclease</keyword>
<proteinExistence type="inferred from homology"/>
<evidence type="ECO:0000313" key="11">
    <source>
        <dbReference type="Proteomes" id="UP000515129"/>
    </source>
</evidence>
<evidence type="ECO:0000313" key="12">
    <source>
        <dbReference type="RefSeq" id="XP_026054662.1"/>
    </source>
</evidence>
<evidence type="ECO:0000256" key="9">
    <source>
        <dbReference type="SAM" id="Phobius"/>
    </source>
</evidence>
<dbReference type="InterPro" id="IPR023412">
    <property type="entry name" value="RNaseA_domain"/>
</dbReference>
<comment type="subcellular location">
    <subcellularLocation>
        <location evidence="1">Secreted</location>
    </subcellularLocation>
</comment>
<feature type="transmembrane region" description="Helical" evidence="9">
    <location>
        <begin position="12"/>
        <end position="37"/>
    </location>
</feature>
<name>A0A6P6J9W3_CARAU</name>
<dbReference type="InterPro" id="IPR001427">
    <property type="entry name" value="RNaseA"/>
</dbReference>
<keyword evidence="6 8" id="KW-0378">Hydrolase</keyword>
<evidence type="ECO:0000256" key="2">
    <source>
        <dbReference type="ARBA" id="ARBA00005600"/>
    </source>
</evidence>
<evidence type="ECO:0000259" key="10">
    <source>
        <dbReference type="SMART" id="SM00092"/>
    </source>
</evidence>
<dbReference type="GO" id="GO:0004519">
    <property type="term" value="F:endonuclease activity"/>
    <property type="evidence" value="ECO:0007669"/>
    <property type="project" value="UniProtKB-KW"/>
</dbReference>
<keyword evidence="3" id="KW-0964">Secreted</keyword>
<accession>A0A6P6J9W3</accession>
<keyword evidence="9" id="KW-1133">Transmembrane helix</keyword>
<dbReference type="Pfam" id="PF00074">
    <property type="entry name" value="RnaseA"/>
    <property type="match status" value="1"/>
</dbReference>
<dbReference type="GO" id="GO:0004540">
    <property type="term" value="F:RNA nuclease activity"/>
    <property type="evidence" value="ECO:0007669"/>
    <property type="project" value="TreeGrafter"/>
</dbReference>
<dbReference type="GO" id="GO:0001525">
    <property type="term" value="P:angiogenesis"/>
    <property type="evidence" value="ECO:0007669"/>
    <property type="project" value="TreeGrafter"/>
</dbReference>
<dbReference type="OrthoDB" id="8573660at2759"/>
<keyword evidence="11" id="KW-1185">Reference proteome</keyword>
<evidence type="ECO:0000256" key="5">
    <source>
        <dbReference type="ARBA" id="ARBA00022759"/>
    </source>
</evidence>
<dbReference type="PRINTS" id="PR00794">
    <property type="entry name" value="RIBONUCLEASE"/>
</dbReference>
<dbReference type="AlphaFoldDB" id="A0A6P6J9W3"/>
<protein>
    <submittedName>
        <fullName evidence="12">Ribonuclease-like 3</fullName>
    </submittedName>
</protein>
<dbReference type="SMART" id="SM00092">
    <property type="entry name" value="RNAse_Pc"/>
    <property type="match status" value="1"/>
</dbReference>
<dbReference type="PANTHER" id="PTHR11437:SF10">
    <property type="entry name" value="ANGIOGENIN-RELATED"/>
    <property type="match status" value="1"/>
</dbReference>
<dbReference type="Gene3D" id="3.10.130.10">
    <property type="entry name" value="Ribonuclease A-like domain"/>
    <property type="match status" value="1"/>
</dbReference>
<dbReference type="CDD" id="cd06265">
    <property type="entry name" value="RNase_A_canonical"/>
    <property type="match status" value="1"/>
</dbReference>
<dbReference type="GO" id="GO:0050829">
    <property type="term" value="P:defense response to Gram-negative bacterium"/>
    <property type="evidence" value="ECO:0007669"/>
    <property type="project" value="TreeGrafter"/>
</dbReference>
<dbReference type="PANTHER" id="PTHR11437">
    <property type="entry name" value="RIBONUCLEASE"/>
    <property type="match status" value="1"/>
</dbReference>
<organism evidence="11 12">
    <name type="scientific">Carassius auratus</name>
    <name type="common">Goldfish</name>
    <dbReference type="NCBI Taxonomy" id="7957"/>
    <lineage>
        <taxon>Eukaryota</taxon>
        <taxon>Metazoa</taxon>
        <taxon>Chordata</taxon>
        <taxon>Craniata</taxon>
        <taxon>Vertebrata</taxon>
        <taxon>Euteleostomi</taxon>
        <taxon>Actinopterygii</taxon>
        <taxon>Neopterygii</taxon>
        <taxon>Teleostei</taxon>
        <taxon>Ostariophysi</taxon>
        <taxon>Cypriniformes</taxon>
        <taxon>Cyprinidae</taxon>
        <taxon>Cyprininae</taxon>
        <taxon>Carassius</taxon>
    </lineage>
</organism>
<keyword evidence="7" id="KW-1015">Disulfide bond</keyword>
<sequence length="165" mass="18106">MPVVFNLWSGGAVWCGGIAGVASAVILLLISAASFTANGQPDDIKPRYQKFLNQHLGPHVSERDCDREIRNRGITASGTENDCKEVNTFIQANKNNINVVCGKGGTPQGNNLFKSNQRFPLVTCKLQSGQRHPNCKYRGEKSTRYIVLGCDRGWPVHYDEGITNA</sequence>
<evidence type="ECO:0000256" key="1">
    <source>
        <dbReference type="ARBA" id="ARBA00004613"/>
    </source>
</evidence>
<dbReference type="GO" id="GO:0050830">
    <property type="term" value="P:defense response to Gram-positive bacterium"/>
    <property type="evidence" value="ECO:0007669"/>
    <property type="project" value="TreeGrafter"/>
</dbReference>
<dbReference type="GO" id="GO:0016787">
    <property type="term" value="F:hydrolase activity"/>
    <property type="evidence" value="ECO:0007669"/>
    <property type="project" value="UniProtKB-KW"/>
</dbReference>
<dbReference type="GO" id="GO:0003676">
    <property type="term" value="F:nucleic acid binding"/>
    <property type="evidence" value="ECO:0007669"/>
    <property type="project" value="InterPro"/>
</dbReference>
<keyword evidence="5 8" id="KW-0255">Endonuclease</keyword>
<dbReference type="KEGG" id="caua:113040574"/>
<gene>
    <name evidence="12" type="primary">LOC113040574</name>
</gene>
<dbReference type="InterPro" id="IPR023411">
    <property type="entry name" value="RNaseA_AS"/>
</dbReference>
<feature type="domain" description="Ribonuclease A-domain" evidence="10">
    <location>
        <begin position="44"/>
        <end position="162"/>
    </location>
</feature>
<keyword evidence="9" id="KW-0812">Transmembrane</keyword>
<dbReference type="RefSeq" id="XP_026054662.1">
    <property type="nucleotide sequence ID" value="XM_026198877.1"/>
</dbReference>
<dbReference type="GO" id="GO:0005576">
    <property type="term" value="C:extracellular region"/>
    <property type="evidence" value="ECO:0007669"/>
    <property type="project" value="UniProtKB-SubCell"/>
</dbReference>
<dbReference type="InterPro" id="IPR036816">
    <property type="entry name" value="RNaseA-like_dom_sf"/>
</dbReference>